<dbReference type="RefSeq" id="WP_088564901.1">
    <property type="nucleotide sequence ID" value="NZ_CP020946.1"/>
</dbReference>
<dbReference type="EMBL" id="CP020946">
    <property type="protein sequence ID" value="ASD63356.1"/>
    <property type="molecule type" value="Genomic_DNA"/>
</dbReference>
<accession>A0A1Z3N7C6</accession>
<feature type="chain" id="PRO_5012825657" description="Outer membrane protein beta-barrel domain-containing protein" evidence="1">
    <location>
        <begin position="20"/>
        <end position="220"/>
    </location>
</feature>
<organism evidence="2 3">
    <name type="scientific">Bdellovibrio bacteriovorus</name>
    <dbReference type="NCBI Taxonomy" id="959"/>
    <lineage>
        <taxon>Bacteria</taxon>
        <taxon>Pseudomonadati</taxon>
        <taxon>Bdellovibrionota</taxon>
        <taxon>Bdellovibrionia</taxon>
        <taxon>Bdellovibrionales</taxon>
        <taxon>Pseudobdellovibrionaceae</taxon>
        <taxon>Bdellovibrio</taxon>
    </lineage>
</organism>
<feature type="signal peptide" evidence="1">
    <location>
        <begin position="1"/>
        <end position="19"/>
    </location>
</feature>
<protein>
    <recommendedName>
        <fullName evidence="4">Outer membrane protein beta-barrel domain-containing protein</fullName>
    </recommendedName>
</protein>
<proteinExistence type="predicted"/>
<dbReference type="OrthoDB" id="5293869at2"/>
<gene>
    <name evidence="2" type="ORF">B9G79_07110</name>
</gene>
<evidence type="ECO:0000313" key="3">
    <source>
        <dbReference type="Proteomes" id="UP000197003"/>
    </source>
</evidence>
<name>A0A1Z3N7C6_BDEBC</name>
<dbReference type="AlphaFoldDB" id="A0A1Z3N7C6"/>
<evidence type="ECO:0000313" key="2">
    <source>
        <dbReference type="EMBL" id="ASD63356.1"/>
    </source>
</evidence>
<dbReference type="Proteomes" id="UP000197003">
    <property type="component" value="Chromosome"/>
</dbReference>
<evidence type="ECO:0000256" key="1">
    <source>
        <dbReference type="SAM" id="SignalP"/>
    </source>
</evidence>
<reference evidence="2 3" key="1">
    <citation type="submission" date="2017-04" db="EMBL/GenBank/DDBJ databases">
        <title>Whole genome sequence of Bdellovibrio bacteriovorus strain SSB218315.</title>
        <authorList>
            <person name="Oyedara O."/>
            <person name="Rodriguez-Perez M.A."/>
        </authorList>
    </citation>
    <scope>NUCLEOTIDE SEQUENCE [LARGE SCALE GENOMIC DNA]</scope>
    <source>
        <strain evidence="2 3">SSB218315</strain>
    </source>
</reference>
<evidence type="ECO:0008006" key="4">
    <source>
        <dbReference type="Google" id="ProtNLM"/>
    </source>
</evidence>
<sequence>MKKCFLLILLLAFSSSAFAQKIKVRKVKGSQAIIDFSGGSLAPGQVYELAPDEFGDTTMSQSMRRYLIAVSFDLTNTKSDAAGAENETDIAISGRFGWNYASYEFGPLASYAADATGSLTSTLFKFGGWADYNMIANTPGEIFIYGLGGLFDIGQLDNGAGSKRDIMEFFVGPFVKWFPTGSNVGFRLDGGYVYQKQSGGVASDNVVSGIAMQAGLMGYF</sequence>
<keyword evidence="1" id="KW-0732">Signal</keyword>